<dbReference type="RefSeq" id="WP_329074602.1">
    <property type="nucleotide sequence ID" value="NZ_CP109495.1"/>
</dbReference>
<proteinExistence type="predicted"/>
<keyword evidence="4" id="KW-1185">Reference proteome</keyword>
<evidence type="ECO:0000256" key="2">
    <source>
        <dbReference type="SAM" id="MobiDB-lite"/>
    </source>
</evidence>
<name>A0ABZ1ZZ86_STRNV</name>
<evidence type="ECO:0000313" key="4">
    <source>
        <dbReference type="Proteomes" id="UP001432209"/>
    </source>
</evidence>
<feature type="compositionally biased region" description="Polar residues" evidence="2">
    <location>
        <begin position="2585"/>
        <end position="2601"/>
    </location>
</feature>
<feature type="compositionally biased region" description="Pro residues" evidence="2">
    <location>
        <begin position="1633"/>
        <end position="1644"/>
    </location>
</feature>
<gene>
    <name evidence="3" type="ORF">OG442_04985</name>
</gene>
<feature type="region of interest" description="Disordered" evidence="2">
    <location>
        <begin position="4629"/>
        <end position="4648"/>
    </location>
</feature>
<feature type="region of interest" description="Disordered" evidence="2">
    <location>
        <begin position="1890"/>
        <end position="1919"/>
    </location>
</feature>
<feature type="compositionally biased region" description="Basic and acidic residues" evidence="2">
    <location>
        <begin position="1188"/>
        <end position="1201"/>
    </location>
</feature>
<feature type="region of interest" description="Disordered" evidence="2">
    <location>
        <begin position="518"/>
        <end position="546"/>
    </location>
</feature>
<feature type="region of interest" description="Disordered" evidence="2">
    <location>
        <begin position="1616"/>
        <end position="1655"/>
    </location>
</feature>
<feature type="region of interest" description="Disordered" evidence="2">
    <location>
        <begin position="1175"/>
        <end position="1220"/>
    </location>
</feature>
<feature type="compositionally biased region" description="Polar residues" evidence="2">
    <location>
        <begin position="3657"/>
        <end position="3666"/>
    </location>
</feature>
<feature type="region of interest" description="Disordered" evidence="2">
    <location>
        <begin position="664"/>
        <end position="728"/>
    </location>
</feature>
<feature type="compositionally biased region" description="Low complexity" evidence="2">
    <location>
        <begin position="1890"/>
        <end position="1905"/>
    </location>
</feature>
<feature type="region of interest" description="Disordered" evidence="2">
    <location>
        <begin position="2343"/>
        <end position="2378"/>
    </location>
</feature>
<feature type="compositionally biased region" description="Low complexity" evidence="2">
    <location>
        <begin position="75"/>
        <end position="88"/>
    </location>
</feature>
<feature type="compositionally biased region" description="Low complexity" evidence="2">
    <location>
        <begin position="148"/>
        <end position="178"/>
    </location>
</feature>
<feature type="compositionally biased region" description="Polar residues" evidence="2">
    <location>
        <begin position="2619"/>
        <end position="2631"/>
    </location>
</feature>
<feature type="region of interest" description="Disordered" evidence="2">
    <location>
        <begin position="2538"/>
        <end position="2684"/>
    </location>
</feature>
<feature type="compositionally biased region" description="Low complexity" evidence="2">
    <location>
        <begin position="2644"/>
        <end position="2665"/>
    </location>
</feature>
<feature type="region of interest" description="Disordered" evidence="2">
    <location>
        <begin position="3644"/>
        <end position="3666"/>
    </location>
</feature>
<evidence type="ECO:0008006" key="5">
    <source>
        <dbReference type="Google" id="ProtNLM"/>
    </source>
</evidence>
<feature type="compositionally biased region" description="Gly residues" evidence="2">
    <location>
        <begin position="45"/>
        <end position="57"/>
    </location>
</feature>
<feature type="region of interest" description="Disordered" evidence="2">
    <location>
        <begin position="2025"/>
        <end position="2050"/>
    </location>
</feature>
<protein>
    <recommendedName>
        <fullName evidence="5">Tox-PL domain-containing protein</fullName>
    </recommendedName>
</protein>
<organism evidence="3 4">
    <name type="scientific">Streptomyces niveus</name>
    <name type="common">Streptomyces spheroides</name>
    <dbReference type="NCBI Taxonomy" id="193462"/>
    <lineage>
        <taxon>Bacteria</taxon>
        <taxon>Bacillati</taxon>
        <taxon>Actinomycetota</taxon>
        <taxon>Actinomycetes</taxon>
        <taxon>Kitasatosporales</taxon>
        <taxon>Streptomycetaceae</taxon>
        <taxon>Streptomyces</taxon>
    </lineage>
</organism>
<feature type="compositionally biased region" description="Polar residues" evidence="2">
    <location>
        <begin position="666"/>
        <end position="678"/>
    </location>
</feature>
<feature type="region of interest" description="Disordered" evidence="2">
    <location>
        <begin position="3882"/>
        <end position="3957"/>
    </location>
</feature>
<feature type="compositionally biased region" description="Polar residues" evidence="2">
    <location>
        <begin position="718"/>
        <end position="728"/>
    </location>
</feature>
<reference evidence="3" key="1">
    <citation type="submission" date="2022-10" db="EMBL/GenBank/DDBJ databases">
        <title>The complete genomes of actinobacterial strains from the NBC collection.</title>
        <authorList>
            <person name="Joergensen T.S."/>
            <person name="Alvarez Arevalo M."/>
            <person name="Sterndorff E.B."/>
            <person name="Faurdal D."/>
            <person name="Vuksanovic O."/>
            <person name="Mourched A.-S."/>
            <person name="Charusanti P."/>
            <person name="Shaw S."/>
            <person name="Blin K."/>
            <person name="Weber T."/>
        </authorList>
    </citation>
    <scope>NUCLEOTIDE SEQUENCE</scope>
    <source>
        <strain evidence="3">NBC_01432</strain>
    </source>
</reference>
<feature type="compositionally biased region" description="Low complexity" evidence="2">
    <location>
        <begin position="2563"/>
        <end position="2579"/>
    </location>
</feature>
<feature type="compositionally biased region" description="Low complexity" evidence="2">
    <location>
        <begin position="106"/>
        <end position="118"/>
    </location>
</feature>
<feature type="compositionally biased region" description="Polar residues" evidence="2">
    <location>
        <begin position="2553"/>
        <end position="2562"/>
    </location>
</feature>
<feature type="compositionally biased region" description="Pro residues" evidence="2">
    <location>
        <begin position="2633"/>
        <end position="2643"/>
    </location>
</feature>
<feature type="region of interest" description="Disordered" evidence="2">
    <location>
        <begin position="2799"/>
        <end position="2822"/>
    </location>
</feature>
<keyword evidence="1" id="KW-0175">Coiled coil</keyword>
<feature type="compositionally biased region" description="Basic and acidic residues" evidence="2">
    <location>
        <begin position="2799"/>
        <end position="2808"/>
    </location>
</feature>
<feature type="compositionally biased region" description="Basic and acidic residues" evidence="2">
    <location>
        <begin position="228"/>
        <end position="245"/>
    </location>
</feature>
<feature type="compositionally biased region" description="Basic and acidic residues" evidence="2">
    <location>
        <begin position="1906"/>
        <end position="1919"/>
    </location>
</feature>
<evidence type="ECO:0000256" key="1">
    <source>
        <dbReference type="SAM" id="Coils"/>
    </source>
</evidence>
<feature type="compositionally biased region" description="Low complexity" evidence="2">
    <location>
        <begin position="2811"/>
        <end position="2820"/>
    </location>
</feature>
<dbReference type="EMBL" id="CP109495">
    <property type="protein sequence ID" value="WUX50949.1"/>
    <property type="molecule type" value="Genomic_DNA"/>
</dbReference>
<feature type="compositionally biased region" description="Basic and acidic residues" evidence="2">
    <location>
        <begin position="536"/>
        <end position="546"/>
    </location>
</feature>
<feature type="compositionally biased region" description="Polar residues" evidence="2">
    <location>
        <begin position="3916"/>
        <end position="3928"/>
    </location>
</feature>
<feature type="compositionally biased region" description="Low complexity" evidence="2">
    <location>
        <begin position="518"/>
        <end position="535"/>
    </location>
</feature>
<feature type="compositionally biased region" description="Low complexity" evidence="2">
    <location>
        <begin position="693"/>
        <end position="706"/>
    </location>
</feature>
<feature type="compositionally biased region" description="Acidic residues" evidence="2">
    <location>
        <begin position="1"/>
        <end position="11"/>
    </location>
</feature>
<accession>A0ABZ1ZZ86</accession>
<feature type="compositionally biased region" description="Basic and acidic residues" evidence="2">
    <location>
        <begin position="20"/>
        <end position="34"/>
    </location>
</feature>
<sequence>MATREDEEALDGDGALNPEQLRRPDTRTDIHNEGRFGNTPTGAPPGSGGRSGSGAGDGRSADALSPAPSKENTVTRTPTSSGSRSPGTKTGDDVRETGGEGPSAVTSGSKGDSTSTSSAQDPAVGRESTAEGTRGERPAVSPLPVTTSGPSTAGPAVAGPVATPVTDSTSSDRVSTPPGVTSPDTDAEEGAPYAGDRAPVARPGADTAPEATVSPRTDIPAPRHPGRARFDIDTARARLGDPDVSPERLEESLRWAEDAVLDRIQQVAPGENPLGVVPRPEEVVELLAAEHLRAGHLPATALLDSLIQGPGVNSPLPLAGVGPAPWDWEALASDPVFVERLRAVLPESAFRAVAAALLVVVPDGVEQPVAAREEAEALVSEMLADPEVAVALLTGGRRMVVVPRDQSLTSLPEFAELDGRRTADGRSLDTERGLYFAGHLVGVGEENLLGETVAVPGADVQPDGYSTARHEWAHAIESVLSAVDRQWITDVYEEKRKAEAEARAQAWAEVRARAEAEAQAQARAQTETTATAQTKAEAKAEAKARAQAEARERAEVEAAVRSVVQWPDGPGANYSSSSAHEYFAQLSNAYLGANTGRDADSHGRRNNGSDWVAQHAPELFPLLQRLYGSGRASTLATRDNPHTLTGFRQLWETAEQALSADLRAQPDTNPATSQTSRPELSGVPSDPADVLLAPSARPSRSQPAPRIMTESEFRRRTATSGRRSNSTISQVDDALRAYHALPSGRHGARLLALKGIVEASLGYVAHKPGGGSRVEGVQELAGQAEEMMRHLDPENVFRDLLTVMDGMVSEGGDPGLSTLSPGNETLKAARAIPADRFHTMMAGYVQMMGNLRYDRTLPAETRAVIEELMAVAPLVTVMQFPQGGWPGVKLNPSTSGQGFTFNVDTQVRGGTSFLLAHIAHELTHIAAHQAFGSSPVMELVRSGATDAEVGALAAERSRALSGLEAVLAGNREFSAFQKELLREKLGYGAQPGKLERYAQSFEGAGRITAAQRTRLVSWGKAAGNASGTLVEYDTVINQMLVYLHMWNISRNNPFYVQLREAAQTAYARRAYARGLREASESADVLLAPPARRTERDPIRDWREISARGGSRRSSALRAIDQAVSDLPHDASPADLRGVLVKVTEWQRDKTSASGRWDAVSRLEEAVRLRMDELAAAAAPPPASAGASVRERLEARSSERTPGRGRQSAQPGPSSRRYEPPAELPWLTDVVRLVDGFAPGIGWELELHGFRVVLPAGALPGEFGVLVELPGILKIVLDRAGGVPILEIVSDVTRVLVGGPPDGRAERAHSMAALVDVLDRLENARDGATFEEVFPESAGYRVDPLAADLPIRINDAGGSTILVHYTGTTPTSQLVQFIEYITTHMRRESEPVQVAYADANTGIGFGAQAREDFERWLRRHPEWDGAVDPWDVKELEGVLALGYTQVAASVRGALNRTRLPKDYTAVTSRVRLAALRKSLGAAPKAYLEDRASRLTERFESTFDGEHDLGGRSILDLQIGWTNRGPRPTVRQYLDNLLLSDPERIVTQHEALKVQTELPDLDSNPDAQGVPRISPPVALLEARALASIRETLETIVRGSGTFGRFSLDRYNAGRADRGLPPVGRPIVRPRHEPRYAPPTVPRPSPRPADSTMTAGPDPAEASVPLAVPLSPALVETAGRLIGMDADARARELASLAPWERKILAADPVFVERLRAVLPESAFRAVAAALLVVVSEGVEQPVAAREEAEALVSEMLADPEVAVALLTGGRRMVVVPRDQSLTSLPEFAELDGRRTADGRSLDTERGLYFAGHLVGVGEENLLGETVAVPGADVQPDGYSTARHEWAHAIESVLSAVDRQWITDVYEEKRKAEADARAQAWAEVRARAEAEAQAQARAQTETTATAQTKAEAKAEAKARAQAEARERAEVEAAVRSVVQWPDGPGANYSSSSAHEYFAQLSNAYLGANTGRDADSHGRRNNGSDWVAQHAPELFPLLQRLYGSGRASTLATRDNPHTLTGFRQLWETAEAESSSRELEETSDTQMTPALGRPGVVSGAVGRGEGEVSDEATLLAPPSSGSRSPRPTLLTFDAEGEGTEMTWSEIERSSWYRALPSVQRRRLRATEDYTLLSDALDWMRNTVVAAVDGGAGQEDIDLLANLYERRRNLSAYDPVMQRTLPRSVGSTTGQTHELVLVRGSVTEFGRHVAYTDVIVPHPGPWAMERTSQGLAAALDHVLGEHSTATVITDNETTGTASQSEALRRNIEAINVRNAGRRGYAPLVVEVSPLGASYQDGQWMTTVAGVPLRLRHRSPFALVTVSRDSAASAYRSTAAYQQVLLGPPTSAVMQRPAVEEPPTSVEEPATATVQEPAPATGQPPLSQEEQLAERGLAPVYVMPGGDVLAQALTAVAPAESGRLARQSRPASPDELRTALADALTADLRRPSQEQRLWPSVAEQAGSTGAPLATAFSGTEAVRAVRTGSGPDATDWLTLAVAAPALGVRLTVLTPDGTPWTTGPEDGRPVTLFQQANPAPYTAPWAATEPTAQARQAQRPDLSQPVISSGFSWNTTSTGSPTRPGTTTTSPAAVESRTGSSPVGPAATTSSTPAVFFGSEPRPITPAPQRADTSSGTEVTRTQTPPAPAPAPAPVAVPETAVTVPPAEETTAPHAPTSAGAEPVTAATPEDDGTPRVLSRYAQTYGSRFDGSLGLVLFEPLSEDVLGALHQQVLDGLGVEPGSAAGRAVREELAAVLGQSEIARELPQMRSARGHRVTVTVDGRERTVDVRLRLTDPALSTRGGTVAEVPRRTNVERHGEGGQSSSRSAGSGTMRTVPIPWIGIYDGPAGPMRWFDGAMVLSLTHHQSSESSTVSDGLTARTMQRANDPAHAVQYTGNWQIRVDTDRNAPVDTWRTEQAGGPLTVWFPEHRVFGDGGAAGPLSEPAGLDGLPLWGVDEVLDPGRLLDELRADDDFTVLNDLGADSHLELEEFLSERMLRGSLPMQRDGGVHSPVLFHRDGDSLGMLRLEATVVPRDPASATPDGKFSLESWLTQSSGVDQSSRVTSGVALDGSGGPTFTPDHAIGHPDAAELMGGSVMGKAGASWQSGDTLNTGSSVALMHALYTTNTHLVTPADITYRVTLIRSGGGEVTGSFGPWPEAVSLRLPQRSTATGHAPTPEERRQLPEHLENLESVGLSAVPVTVEGTGRMFDRAETWLRREGFLPPAERASVFNEDRAERQLENLRRFTQLRSRIGQAAAQPDAVDGGRPLWFDLPDHVSGARRVQLRFSATRDRTRPAAHTRRLPGVDTVTFNAQEARGGRQRGNMFGGTVGGGAGPRFPIDGGAAALDATGDFTWGRSHDTSASAGSAVGMDGFNITTGAGTELFDIPALFTLDLYEGTAEEPAVRFAAEPTPEPVPGGNPAMIQPAEPAPPAVAGHVRLVVPHHRTVPADTLPVVPTAPYHVRAPITGGGQDDDRVRLGLTDDTGRPREGLLRLPDDANVDVFRGSAALQEAFRQIVTGTYPGHPAVGTFGQWVEGATSQLPGAVTGLGSRLWGYLTGPAADDQRAFAGEALYQQLRGASLLGRASQIFNGGYVVEGLTLPGLLSDQELSLEITGYLYNPTYNGSYTTYAESNLSARDMSATGRSVTTSHQYGVGLGALQSPPPPSSDGTPQRASLANPSVRGVYTHRTGRTSELSAGSTVVRTPTEAGEQHLIGADATLLVTLRQGTRNVAMNVAGLGGRDGVTLAIDLPRAIRFQLSNSQLIRFERWFTGVPGLPRPIVVPNTVPLPELYVGTGEVGLGSVLSVTQLDNLIQRNEKRDRLRSELLALVEREAPGVTRPGHFAYRTGMATRIADLTSPAQLRALPGRRTVSQWVRHGSRLMEITLSAEPVAQTPARRELRGRPAGAGAGIDQIGAHAPGNRSESETVSRSLRVSANPISRYPRPQGRSGRTDRTGPVLSGTGSRGRTARTDFAAEDRYWARNESVADFDDIDYTITATVRSALVQDWPVDLVGGALESGLLTLTERNGGEPLARILRLLRGRPAQQARVPVAVSLRFASSESVTPRQYEPAVRPRITHADPRLPAPRAPLPLGGRPFTAGSRLLPTGATPVYGFNAVHELAEALRTVAPRLSGSWGLTADLTPEAAAFRLGELVQAGEIPIEAPRTAAGLTDTMPGAWPLQGEPVTPRLQVTLHNPRPISDADDIAVDRLRVTSRSVGSSSSAASTAGLGYQWTQSGNDANTHLVSFTLPVLNRQPVSRTAGASASGGGWDRLKTGAAASSETEPATRSYETMVDVVITVAGEETRYVVGSAVARVYERDLLGYGVTAPRTASQVYDLPAMLAEQPNDALRNWRTHPVTELPAVLARGLDERENGAQLWLHVGADPDGTGLARALYVGSRTAVAAGRPVELVVRGETGLRFWPFGADGSLVDLTPATQETWNRLRTGIVAATDVATAEAEQVARGTQLVPREAEAELRLADSRRELTVVTEARDAATAAHDTARAARDSLADRLGDAETERATAEARAAEYAAAVTTAEERLARTEQVFADARQEAERAAAQPVLATADGPEPTPQVGPNPGAALADARAELDRAHVALVRAEGMADVAQEAVDRAVAGVGDLRDQLATADDQVREAATREQGAADAVTRATSARDQHYRDHQQLQEELRDARRQQADQQRLWQDAWGAMPGQSGTLSADRCREGVGGARFPLGSLS</sequence>
<dbReference type="Proteomes" id="UP001432209">
    <property type="component" value="Chromosome"/>
</dbReference>
<feature type="region of interest" description="Disordered" evidence="2">
    <location>
        <begin position="1"/>
        <end position="245"/>
    </location>
</feature>
<evidence type="ECO:0000313" key="3">
    <source>
        <dbReference type="EMBL" id="WUX50949.1"/>
    </source>
</evidence>
<feature type="coiled-coil region" evidence="1">
    <location>
        <begin position="4498"/>
        <end position="4553"/>
    </location>
</feature>